<gene>
    <name evidence="1" type="ORF">ADK75_07245</name>
</gene>
<protein>
    <submittedName>
        <fullName evidence="1">Uncharacterized protein</fullName>
    </submittedName>
</protein>
<accession>A0A0L8N1N7</accession>
<sequence length="68" mass="7836">MRMALVIDVSLAGWQRALRRMRQVLIDAMALSTGHRKREWARLTHFCLSVSFPGLRRWGTATMAPAPW</sequence>
<dbReference type="EMBL" id="LGUV01000043">
    <property type="protein sequence ID" value="KOG56594.1"/>
    <property type="molecule type" value="Genomic_DNA"/>
</dbReference>
<dbReference type="PATRIC" id="fig|1961.12.peg.1622"/>
<dbReference type="AlphaFoldDB" id="A0A0L8N1N7"/>
<dbReference type="Proteomes" id="UP000037084">
    <property type="component" value="Unassembled WGS sequence"/>
</dbReference>
<comment type="caution">
    <text evidence="1">The sequence shown here is derived from an EMBL/GenBank/DDBJ whole genome shotgun (WGS) entry which is preliminary data.</text>
</comment>
<evidence type="ECO:0000313" key="2">
    <source>
        <dbReference type="Proteomes" id="UP000037084"/>
    </source>
</evidence>
<reference evidence="2" key="1">
    <citation type="submission" date="2015-07" db="EMBL/GenBank/DDBJ databases">
        <authorList>
            <consortium name="Consortium for Microbial Forensics and Genomics (microFORGE)"/>
            <person name="Knight B.M."/>
            <person name="Roberts D.P."/>
            <person name="Lin D."/>
            <person name="Hari K."/>
            <person name="Fletcher J."/>
            <person name="Melcher U."/>
            <person name="Blagden T."/>
            <person name="Winegar R.A."/>
        </authorList>
    </citation>
    <scope>NUCLEOTIDE SEQUENCE [LARGE SCALE GENOMIC DNA]</scope>
    <source>
        <strain evidence="2">NRRL B-1447</strain>
    </source>
</reference>
<name>A0A0L8N1N7_STRVG</name>
<organism evidence="1 2">
    <name type="scientific">Streptomyces virginiae</name>
    <name type="common">Streptomyces cinnamonensis</name>
    <dbReference type="NCBI Taxonomy" id="1961"/>
    <lineage>
        <taxon>Bacteria</taxon>
        <taxon>Bacillati</taxon>
        <taxon>Actinomycetota</taxon>
        <taxon>Actinomycetes</taxon>
        <taxon>Kitasatosporales</taxon>
        <taxon>Streptomycetaceae</taxon>
        <taxon>Streptomyces</taxon>
    </lineage>
</organism>
<proteinExistence type="predicted"/>
<evidence type="ECO:0000313" key="1">
    <source>
        <dbReference type="EMBL" id="KOG56594.1"/>
    </source>
</evidence>